<protein>
    <submittedName>
        <fullName evidence="1">Uncharacterized protein</fullName>
    </submittedName>
</protein>
<reference evidence="1" key="1">
    <citation type="journal article" date="2021" name="Proc. Natl. Acad. Sci. U.S.A.">
        <title>A Catalog of Tens of Thousands of Viruses from Human Metagenomes Reveals Hidden Associations with Chronic Diseases.</title>
        <authorList>
            <person name="Tisza M.J."/>
            <person name="Buck C.B."/>
        </authorList>
    </citation>
    <scope>NUCLEOTIDE SEQUENCE</scope>
    <source>
        <strain evidence="1">CtSXZ3</strain>
    </source>
</reference>
<organism evidence="1">
    <name type="scientific">Siphoviridae sp. ctSXZ3</name>
    <dbReference type="NCBI Taxonomy" id="2825510"/>
    <lineage>
        <taxon>Viruses</taxon>
        <taxon>Duplodnaviria</taxon>
        <taxon>Heunggongvirae</taxon>
        <taxon>Uroviricota</taxon>
        <taxon>Caudoviricetes</taxon>
    </lineage>
</organism>
<accession>A0A8S5VEX2</accession>
<evidence type="ECO:0000313" key="1">
    <source>
        <dbReference type="EMBL" id="DAG05230.1"/>
    </source>
</evidence>
<proteinExistence type="predicted"/>
<name>A0A8S5VEX2_9CAUD</name>
<dbReference type="EMBL" id="BK016252">
    <property type="protein sequence ID" value="DAG05230.1"/>
    <property type="molecule type" value="Genomic_DNA"/>
</dbReference>
<sequence>MLQLEISGGRLFDEATSRFIVTPAVTLQLEHSLLSLSKWESVYCKPFVNAKNLTDDELMDYIVYMSDTPITRLDLAGLRDEHLEKLQVYLENSHTATTIKSMDRGGSSQIITSELIYSWMVALQIPFECERWNLNRLITLIRVCSINNNPNKKKLSKDEVARQYRAINAKRRAEAAKRGF</sequence>